<dbReference type="PANTHER" id="PTHR33228">
    <property type="entry name" value="PROTEIN GLUTAMINE DUMPER 4-RELATED"/>
    <property type="match status" value="1"/>
</dbReference>
<evidence type="ECO:0000256" key="3">
    <source>
        <dbReference type="ARBA" id="ARBA00022448"/>
    </source>
</evidence>
<sequence>MRPERVGGVAPTTTVLLAGGGRPSLWRTPTPYLFLGFATMMVLIAVALVALMCARRKASSSSSSSANGGDEKPASVRVLVPLDREPPKVVVVMAGDALPSFIAVASARKPLAFAATPAAPAEGL</sequence>
<keyword evidence="7 8" id="KW-0472">Membrane</keyword>
<comment type="subcellular location">
    <subcellularLocation>
        <location evidence="1">Membrane</location>
        <topology evidence="1">Single-pass membrane protein</topology>
    </subcellularLocation>
</comment>
<keyword evidence="4 8" id="KW-0812">Transmembrane</keyword>
<comment type="similarity">
    <text evidence="2">Belongs to the GLUTAMINE DUMPER 1 (TC 9.B.60) family.</text>
</comment>
<evidence type="ECO:0000256" key="6">
    <source>
        <dbReference type="ARBA" id="ARBA00022989"/>
    </source>
</evidence>
<dbReference type="PANTHER" id="PTHR33228:SF49">
    <property type="entry name" value="PROTEIN GLUTAMINE DUMPER 5"/>
    <property type="match status" value="1"/>
</dbReference>
<protein>
    <submittedName>
        <fullName evidence="9 11">Uncharacterized protein</fullName>
    </submittedName>
</protein>
<dbReference type="EnsemblPlants" id="Zm00001eb275590_T001">
    <property type="protein sequence ID" value="Zm00001eb275590_P001"/>
    <property type="gene ID" value="Zm00001eb275590"/>
</dbReference>
<dbReference type="HOGENOM" id="CLU_112624_3_1_1"/>
<evidence type="ECO:0000313" key="9">
    <source>
        <dbReference type="EMBL" id="ACG26363.1"/>
    </source>
</evidence>
<dbReference type="GO" id="GO:0006865">
    <property type="term" value="P:amino acid transport"/>
    <property type="evidence" value="ECO:0007669"/>
    <property type="project" value="UniProtKB-KW"/>
</dbReference>
<evidence type="ECO:0000256" key="7">
    <source>
        <dbReference type="ARBA" id="ARBA00023136"/>
    </source>
</evidence>
<gene>
    <name evidence="11" type="primary">LOC100275091</name>
    <name evidence="10" type="ORF">ZEAMMB73_Zm00001d036780</name>
</gene>
<evidence type="ECO:0000313" key="10">
    <source>
        <dbReference type="EMBL" id="AQK81925.1"/>
    </source>
</evidence>
<evidence type="ECO:0000256" key="2">
    <source>
        <dbReference type="ARBA" id="ARBA00009977"/>
    </source>
</evidence>
<evidence type="ECO:0000313" key="11">
    <source>
        <dbReference type="EnsemblPlants" id="Zm00001eb275590_P001"/>
    </source>
</evidence>
<reference evidence="12" key="2">
    <citation type="journal article" date="2009" name="Science">
        <title>The B73 maize genome: complexity, diversity, and dynamics.</title>
        <authorList>
            <person name="Schnable P.S."/>
            <person name="Ware D."/>
            <person name="Fulton R.S."/>
            <person name="Stein J.C."/>
            <person name="Wei F."/>
            <person name="Pasternak S."/>
            <person name="Liang C."/>
            <person name="Zhang J."/>
            <person name="Fulton L."/>
            <person name="Graves T.A."/>
            <person name="Minx P."/>
            <person name="Reily A.D."/>
            <person name="Courtney L."/>
            <person name="Kruchowski S.S."/>
            <person name="Tomlinson C."/>
            <person name="Strong C."/>
            <person name="Delehaunty K."/>
            <person name="Fronick C."/>
            <person name="Courtney B."/>
            <person name="Rock S.M."/>
            <person name="Belter E."/>
            <person name="Du F."/>
            <person name="Kim K."/>
            <person name="Abbott R.M."/>
            <person name="Cotton M."/>
            <person name="Levy A."/>
            <person name="Marchetto P."/>
            <person name="Ochoa K."/>
            <person name="Jackson S.M."/>
            <person name="Gillam B."/>
            <person name="Chen W."/>
            <person name="Yan L."/>
            <person name="Higginbotham J."/>
            <person name="Cardenas M."/>
            <person name="Waligorski J."/>
            <person name="Applebaum E."/>
            <person name="Phelps L."/>
            <person name="Falcone J."/>
            <person name="Kanchi K."/>
            <person name="Thane T."/>
            <person name="Scimone A."/>
            <person name="Thane N."/>
            <person name="Henke J."/>
            <person name="Wang T."/>
            <person name="Ruppert J."/>
            <person name="Shah N."/>
            <person name="Rotter K."/>
            <person name="Hodges J."/>
            <person name="Ingenthron E."/>
            <person name="Cordes M."/>
            <person name="Kohlberg S."/>
            <person name="Sgro J."/>
            <person name="Delgado B."/>
            <person name="Mead K."/>
            <person name="Chinwalla A."/>
            <person name="Leonard S."/>
            <person name="Crouse K."/>
            <person name="Collura K."/>
            <person name="Kudrna D."/>
            <person name="Currie J."/>
            <person name="He R."/>
            <person name="Angelova A."/>
            <person name="Rajasekar S."/>
            <person name="Mueller T."/>
            <person name="Lomeli R."/>
            <person name="Scara G."/>
            <person name="Ko A."/>
            <person name="Delaney K."/>
            <person name="Wissotski M."/>
            <person name="Lopez G."/>
            <person name="Campos D."/>
            <person name="Braidotti M."/>
            <person name="Ashley E."/>
            <person name="Golser W."/>
            <person name="Kim H."/>
            <person name="Lee S."/>
            <person name="Lin J."/>
            <person name="Dujmic Z."/>
            <person name="Kim W."/>
            <person name="Talag J."/>
            <person name="Zuccolo A."/>
            <person name="Fan C."/>
            <person name="Sebastian A."/>
            <person name="Kramer M."/>
            <person name="Spiegel L."/>
            <person name="Nascimento L."/>
            <person name="Zutavern T."/>
            <person name="Miller B."/>
            <person name="Ambroise C."/>
            <person name="Muller S."/>
            <person name="Spooner W."/>
            <person name="Narechania A."/>
            <person name="Ren L."/>
            <person name="Wei S."/>
            <person name="Kumari S."/>
            <person name="Faga B."/>
            <person name="Levy M.J."/>
            <person name="McMahan L."/>
            <person name="Van Buren P."/>
            <person name="Vaughn M.W."/>
            <person name="Ying K."/>
            <person name="Yeh C.-T."/>
            <person name="Emrich S.J."/>
            <person name="Jia Y."/>
            <person name="Kalyanaraman A."/>
            <person name="Hsia A.-P."/>
            <person name="Barbazuk W.B."/>
            <person name="Baucom R.S."/>
            <person name="Brutnell T.P."/>
            <person name="Carpita N.C."/>
            <person name="Chaparro C."/>
            <person name="Chia J.-M."/>
            <person name="Deragon J.-M."/>
            <person name="Estill J.C."/>
            <person name="Fu Y."/>
            <person name="Jeddeloh J.A."/>
            <person name="Han Y."/>
            <person name="Lee H."/>
            <person name="Li P."/>
            <person name="Lisch D.R."/>
            <person name="Liu S."/>
            <person name="Liu Z."/>
            <person name="Nagel D.H."/>
            <person name="McCann M.C."/>
            <person name="SanMiguel P."/>
            <person name="Myers A.M."/>
            <person name="Nettleton D."/>
            <person name="Nguyen J."/>
            <person name="Penning B.W."/>
            <person name="Ponnala L."/>
            <person name="Schneider K.L."/>
            <person name="Schwartz D.C."/>
            <person name="Sharma A."/>
            <person name="Soderlund C."/>
            <person name="Springer N.M."/>
            <person name="Sun Q."/>
            <person name="Wang H."/>
            <person name="Waterman M."/>
            <person name="Westerman R."/>
            <person name="Wolfgruber T.K."/>
            <person name="Yang L."/>
            <person name="Yu Y."/>
            <person name="Zhang L."/>
            <person name="Zhou S."/>
            <person name="Zhu Q."/>
            <person name="Bennetzen J.L."/>
            <person name="Dawe R.K."/>
            <person name="Jiang J."/>
            <person name="Jiang N."/>
            <person name="Presting G.G."/>
            <person name="Wessler S.R."/>
            <person name="Aluru S."/>
            <person name="Martienssen R.A."/>
            <person name="Clifton S.W."/>
            <person name="McCombie W.R."/>
            <person name="Wing R.A."/>
            <person name="Wilson R.K."/>
        </authorList>
    </citation>
    <scope>NUCLEOTIDE SEQUENCE [LARGE SCALE GENOMIC DNA]</scope>
    <source>
        <strain evidence="12">cv. B73</strain>
    </source>
</reference>
<dbReference type="KEGG" id="zma:100275091"/>
<keyword evidence="5" id="KW-0029">Amino-acid transport</keyword>
<evidence type="ECO:0000256" key="4">
    <source>
        <dbReference type="ARBA" id="ARBA00022692"/>
    </source>
</evidence>
<evidence type="ECO:0000256" key="5">
    <source>
        <dbReference type="ARBA" id="ARBA00022970"/>
    </source>
</evidence>
<evidence type="ECO:0000313" key="12">
    <source>
        <dbReference type="Proteomes" id="UP000007305"/>
    </source>
</evidence>
<dbReference type="OrthoDB" id="770444at2759"/>
<evidence type="ECO:0000256" key="1">
    <source>
        <dbReference type="ARBA" id="ARBA00004167"/>
    </source>
</evidence>
<reference evidence="10" key="3">
    <citation type="submission" date="2015-12" db="EMBL/GenBank/DDBJ databases">
        <title>Update maize B73 reference genome by single molecule sequencing technologies.</title>
        <authorList>
            <consortium name="Maize Genome Sequencing Project"/>
            <person name="Ware D."/>
        </authorList>
    </citation>
    <scope>NUCLEOTIDE SEQUENCE</scope>
    <source>
        <tissue evidence="10">Seedling</tissue>
    </source>
</reference>
<dbReference type="GO" id="GO:0080143">
    <property type="term" value="P:regulation of amino acid export"/>
    <property type="evidence" value="ECO:0007669"/>
    <property type="project" value="InterPro"/>
</dbReference>
<dbReference type="OMA" id="ILACSFH"/>
<proteinExistence type="evidence at transcript level"/>
<reference evidence="11" key="4">
    <citation type="submission" date="2019-07" db="EMBL/GenBank/DDBJ databases">
        <authorList>
            <person name="Seetharam A."/>
            <person name="Woodhouse M."/>
            <person name="Cannon E."/>
        </authorList>
    </citation>
    <scope>NUCLEOTIDE SEQUENCE [LARGE SCALE GENOMIC DNA]</scope>
    <source>
        <strain evidence="11">cv. B73</strain>
    </source>
</reference>
<dbReference type="EMBL" id="EU954245">
    <property type="protein sequence ID" value="ACG26363.1"/>
    <property type="molecule type" value="mRNA"/>
</dbReference>
<dbReference type="Proteomes" id="UP000007305">
    <property type="component" value="Chromosome 6"/>
</dbReference>
<dbReference type="EMBL" id="CM000782">
    <property type="protein sequence ID" value="AQK81925.1"/>
    <property type="molecule type" value="Genomic_DNA"/>
</dbReference>
<reference evidence="9" key="1">
    <citation type="journal article" date="2009" name="Plant Mol. Biol.">
        <title>Insights into corn genes derived from large-scale cDNA sequencing.</title>
        <authorList>
            <person name="Alexandrov N.N."/>
            <person name="Brover V.V."/>
            <person name="Freidin S."/>
            <person name="Troukhan M.E."/>
            <person name="Tatarinova T.V."/>
            <person name="Zhang H."/>
            <person name="Swaller T.J."/>
            <person name="Lu Y.P."/>
            <person name="Bouck J."/>
            <person name="Flavell R.B."/>
            <person name="Feldmann K.A."/>
        </authorList>
    </citation>
    <scope>NUCLEOTIDE SEQUENCE</scope>
</reference>
<accession>B6SND0</accession>
<name>B6SND0_MAIZE</name>
<dbReference type="RefSeq" id="NP_001142747.1">
    <property type="nucleotide sequence ID" value="NM_001149275.2"/>
</dbReference>
<organism evidence="9">
    <name type="scientific">Zea mays</name>
    <name type="common">Maize</name>
    <dbReference type="NCBI Taxonomy" id="4577"/>
    <lineage>
        <taxon>Eukaryota</taxon>
        <taxon>Viridiplantae</taxon>
        <taxon>Streptophyta</taxon>
        <taxon>Embryophyta</taxon>
        <taxon>Tracheophyta</taxon>
        <taxon>Spermatophyta</taxon>
        <taxon>Magnoliopsida</taxon>
        <taxon>Liliopsida</taxon>
        <taxon>Poales</taxon>
        <taxon>Poaceae</taxon>
        <taxon>PACMAD clade</taxon>
        <taxon>Panicoideae</taxon>
        <taxon>Andropogonodae</taxon>
        <taxon>Andropogoneae</taxon>
        <taxon>Tripsacinae</taxon>
        <taxon>Zea</taxon>
    </lineage>
</organism>
<keyword evidence="3" id="KW-0813">Transport</keyword>
<dbReference type="IntAct" id="B6SND0">
    <property type="interactions" value="1"/>
</dbReference>
<dbReference type="InterPro" id="IPR040359">
    <property type="entry name" value="GDU"/>
</dbReference>
<dbReference type="PaxDb" id="4577-GRMZM2G096403_P01"/>
<keyword evidence="12" id="KW-1185">Reference proteome</keyword>
<dbReference type="GeneID" id="100275091"/>
<dbReference type="AlphaFoldDB" id="B6SND0"/>
<dbReference type="ExpressionAtlas" id="B6SND0">
    <property type="expression patterns" value="baseline"/>
</dbReference>
<reference evidence="11" key="5">
    <citation type="submission" date="2021-05" db="UniProtKB">
        <authorList>
            <consortium name="EnsemblPlants"/>
        </authorList>
    </citation>
    <scope>IDENTIFICATION</scope>
    <source>
        <strain evidence="11">cv. B73</strain>
    </source>
</reference>
<dbReference type="eggNOG" id="ENOG502S94S">
    <property type="taxonomic scope" value="Eukaryota"/>
</dbReference>
<feature type="transmembrane region" description="Helical" evidence="8">
    <location>
        <begin position="32"/>
        <end position="54"/>
    </location>
</feature>
<keyword evidence="6 8" id="KW-1133">Transmembrane helix</keyword>
<dbReference type="GO" id="GO:0016020">
    <property type="term" value="C:membrane"/>
    <property type="evidence" value="ECO:0007669"/>
    <property type="project" value="UniProtKB-SubCell"/>
</dbReference>
<evidence type="ECO:0000256" key="8">
    <source>
        <dbReference type="SAM" id="Phobius"/>
    </source>
</evidence>
<dbReference type="Gramene" id="Zm00001eb275590_T001">
    <property type="protein sequence ID" value="Zm00001eb275590_P001"/>
    <property type="gene ID" value="Zm00001eb275590"/>
</dbReference>